<dbReference type="Proteomes" id="UP000276991">
    <property type="component" value="Unassembled WGS sequence"/>
</dbReference>
<dbReference type="EMBL" id="UPTC01002323">
    <property type="protein sequence ID" value="VBB33332.1"/>
    <property type="molecule type" value="Genomic_DNA"/>
</dbReference>
<name>A0A498SNI8_ACAVI</name>
<evidence type="ECO:0000313" key="1">
    <source>
        <dbReference type="EMBL" id="VBB33332.1"/>
    </source>
</evidence>
<evidence type="ECO:0000313" key="2">
    <source>
        <dbReference type="Proteomes" id="UP000276991"/>
    </source>
</evidence>
<sequence>MCQHYTENLPHRKSVFAFDEIEIRQKLNKLEWDLIFLQCVGRSLIQASSSYLSEINFDNIEQMLHKTKKHLTTIDNILTNNYNVSVAYGLTLSPVPAFAPRKSSDNNKFTEVLQLVYNSMENLQRLPCTMEGMIDEEYMDQSSLMDEATKLLTMCIHIQQKIVNAESISTSERNSITSSTQEASLAGNLSLC</sequence>
<dbReference type="OrthoDB" id="5857519at2759"/>
<reference evidence="1 2" key="1">
    <citation type="submission" date="2018-08" db="EMBL/GenBank/DDBJ databases">
        <authorList>
            <person name="Laetsch R D."/>
            <person name="Stevens L."/>
            <person name="Kumar S."/>
            <person name="Blaxter L. M."/>
        </authorList>
    </citation>
    <scope>NUCLEOTIDE SEQUENCE [LARGE SCALE GENOMIC DNA]</scope>
</reference>
<accession>A0A498SNI8</accession>
<organism evidence="1 2">
    <name type="scientific">Acanthocheilonema viteae</name>
    <name type="common">Filarial nematode worm</name>
    <name type="synonym">Dipetalonema viteae</name>
    <dbReference type="NCBI Taxonomy" id="6277"/>
    <lineage>
        <taxon>Eukaryota</taxon>
        <taxon>Metazoa</taxon>
        <taxon>Ecdysozoa</taxon>
        <taxon>Nematoda</taxon>
        <taxon>Chromadorea</taxon>
        <taxon>Rhabditida</taxon>
        <taxon>Spirurina</taxon>
        <taxon>Spiruromorpha</taxon>
        <taxon>Filarioidea</taxon>
        <taxon>Onchocercidae</taxon>
        <taxon>Acanthocheilonema</taxon>
    </lineage>
</organism>
<gene>
    <name evidence="1" type="ORF">NAV_LOCUS8123</name>
</gene>
<dbReference type="AlphaFoldDB" id="A0A498SNI8"/>
<proteinExistence type="predicted"/>
<keyword evidence="2" id="KW-1185">Reference proteome</keyword>
<protein>
    <submittedName>
        <fullName evidence="1">Uncharacterized protein</fullName>
    </submittedName>
</protein>